<dbReference type="InterPro" id="IPR036661">
    <property type="entry name" value="Luciferase-like_sf"/>
</dbReference>
<organism evidence="4 5">
    <name type="scientific">Plantactinospora sonchi</name>
    <dbReference type="NCBI Taxonomy" id="1544735"/>
    <lineage>
        <taxon>Bacteria</taxon>
        <taxon>Bacillati</taxon>
        <taxon>Actinomycetota</taxon>
        <taxon>Actinomycetes</taxon>
        <taxon>Micromonosporales</taxon>
        <taxon>Micromonosporaceae</taxon>
        <taxon>Plantactinospora</taxon>
    </lineage>
</organism>
<protein>
    <submittedName>
        <fullName evidence="4">LLM class flavin-dependent oxidoreductase</fullName>
        <ecNumber evidence="4">1.-.-.-</ecNumber>
    </submittedName>
</protein>
<accession>A0ABU7S2X4</accession>
<dbReference type="Pfam" id="PF00296">
    <property type="entry name" value="Bac_luciferase"/>
    <property type="match status" value="1"/>
</dbReference>
<gene>
    <name evidence="4" type="ORF">V1633_32150</name>
</gene>
<evidence type="ECO:0000256" key="1">
    <source>
        <dbReference type="ARBA" id="ARBA00023002"/>
    </source>
</evidence>
<dbReference type="RefSeq" id="WP_331218080.1">
    <property type="nucleotide sequence ID" value="NZ_JAZGQK010000034.1"/>
</dbReference>
<sequence length="355" mass="37662">MSSDVPTAPRDRAGTGPVRPRVDLFLLAGQFPGADHTATLTHAVEYAVAAEAAGFGGVWLAEHHFMTYGVCPSAVTLAGFLLGRTSRLRVGTAAAILANRHPVALAEEAATLDAVSGGRLDLGVARGGPWVDLEVFGTGLDRYANGFPESLDLLLDALSGRPSIAADGPRFRFRPVPMVPRPTRPMPVWVAATSPPTVELAAVRGLPMLLGMHADDAAKADTVRRYARAAAVAGQDTGAERHVSAHVVHVADSVAEAEKELRATLPGWLARTREYVRVDGTPPAHRDLDAYLAHLLAIHPIGPPERCVHRLTETLAVTGVRHLMLVVEAVGHPDRTREVIGRLGAEVLPRLVVPG</sequence>
<dbReference type="Proteomes" id="UP001332243">
    <property type="component" value="Unassembled WGS sequence"/>
</dbReference>
<dbReference type="PANTHER" id="PTHR30137">
    <property type="entry name" value="LUCIFERASE-LIKE MONOOXYGENASE"/>
    <property type="match status" value="1"/>
</dbReference>
<evidence type="ECO:0000313" key="4">
    <source>
        <dbReference type="EMBL" id="MEE6263143.1"/>
    </source>
</evidence>
<keyword evidence="5" id="KW-1185">Reference proteome</keyword>
<reference evidence="4 5" key="1">
    <citation type="submission" date="2024-01" db="EMBL/GenBank/DDBJ databases">
        <title>Genome insights into Plantactinospora sonchi sp. nov.</title>
        <authorList>
            <person name="Wang L."/>
        </authorList>
    </citation>
    <scope>NUCLEOTIDE SEQUENCE [LARGE SCALE GENOMIC DNA]</scope>
    <source>
        <strain evidence="4 5">NEAU-QY2</strain>
    </source>
</reference>
<dbReference type="GO" id="GO:0016491">
    <property type="term" value="F:oxidoreductase activity"/>
    <property type="evidence" value="ECO:0007669"/>
    <property type="project" value="UniProtKB-KW"/>
</dbReference>
<dbReference type="PANTHER" id="PTHR30137:SF8">
    <property type="entry name" value="BLR5498 PROTEIN"/>
    <property type="match status" value="1"/>
</dbReference>
<dbReference type="Gene3D" id="3.20.20.30">
    <property type="entry name" value="Luciferase-like domain"/>
    <property type="match status" value="1"/>
</dbReference>
<evidence type="ECO:0000259" key="3">
    <source>
        <dbReference type="Pfam" id="PF00296"/>
    </source>
</evidence>
<comment type="caution">
    <text evidence="4">The sequence shown here is derived from an EMBL/GenBank/DDBJ whole genome shotgun (WGS) entry which is preliminary data.</text>
</comment>
<feature type="domain" description="Luciferase-like" evidence="3">
    <location>
        <begin position="23"/>
        <end position="322"/>
    </location>
</feature>
<evidence type="ECO:0000313" key="5">
    <source>
        <dbReference type="Proteomes" id="UP001332243"/>
    </source>
</evidence>
<keyword evidence="2" id="KW-0503">Monooxygenase</keyword>
<dbReference type="InterPro" id="IPR050766">
    <property type="entry name" value="Bact_Lucif_Oxidored"/>
</dbReference>
<dbReference type="EC" id="1.-.-.-" evidence="4"/>
<proteinExistence type="predicted"/>
<name>A0ABU7S2X4_9ACTN</name>
<dbReference type="InterPro" id="IPR011251">
    <property type="entry name" value="Luciferase-like_dom"/>
</dbReference>
<keyword evidence="1 4" id="KW-0560">Oxidoreductase</keyword>
<evidence type="ECO:0000256" key="2">
    <source>
        <dbReference type="ARBA" id="ARBA00023033"/>
    </source>
</evidence>
<dbReference type="EMBL" id="JAZGQK010000034">
    <property type="protein sequence ID" value="MEE6263143.1"/>
    <property type="molecule type" value="Genomic_DNA"/>
</dbReference>
<dbReference type="SUPFAM" id="SSF51679">
    <property type="entry name" value="Bacterial luciferase-like"/>
    <property type="match status" value="1"/>
</dbReference>